<accession>V3ZNI3</accession>
<dbReference type="InterPro" id="IPR055471">
    <property type="entry name" value="DUF7043"/>
</dbReference>
<reference evidence="3 4" key="1">
    <citation type="journal article" date="2013" name="Nature">
        <title>Insights into bilaterian evolution from three spiralian genomes.</title>
        <authorList>
            <person name="Simakov O."/>
            <person name="Marletaz F."/>
            <person name="Cho S.J."/>
            <person name="Edsinger-Gonzales E."/>
            <person name="Havlak P."/>
            <person name="Hellsten U."/>
            <person name="Kuo D.H."/>
            <person name="Larsson T."/>
            <person name="Lv J."/>
            <person name="Arendt D."/>
            <person name="Savage R."/>
            <person name="Osoegawa K."/>
            <person name="de Jong P."/>
            <person name="Grimwood J."/>
            <person name="Chapman J.A."/>
            <person name="Shapiro H."/>
            <person name="Aerts A."/>
            <person name="Otillar R.P."/>
            <person name="Terry A.Y."/>
            <person name="Boore J.L."/>
            <person name="Grigoriev I.V."/>
            <person name="Lindberg D.R."/>
            <person name="Seaver E.C."/>
            <person name="Weisblat D.A."/>
            <person name="Putnam N.H."/>
            <person name="Rokhsar D.S."/>
        </authorList>
    </citation>
    <scope>NUCLEOTIDE SEQUENCE [LARGE SCALE GENOMIC DNA]</scope>
</reference>
<dbReference type="Pfam" id="PF23070">
    <property type="entry name" value="DUF7043"/>
    <property type="match status" value="2"/>
</dbReference>
<evidence type="ECO:0000259" key="2">
    <source>
        <dbReference type="Pfam" id="PF23070"/>
    </source>
</evidence>
<keyword evidence="4" id="KW-1185">Reference proteome</keyword>
<dbReference type="OrthoDB" id="6047467at2759"/>
<proteinExistence type="predicted"/>
<dbReference type="AlphaFoldDB" id="V3ZNI3"/>
<dbReference type="Proteomes" id="UP000030746">
    <property type="component" value="Unassembled WGS sequence"/>
</dbReference>
<evidence type="ECO:0000313" key="4">
    <source>
        <dbReference type="Proteomes" id="UP000030746"/>
    </source>
</evidence>
<feature type="signal peptide" evidence="1">
    <location>
        <begin position="1"/>
        <end position="28"/>
    </location>
</feature>
<dbReference type="KEGG" id="lgi:LOTGIDRAFT_170033"/>
<dbReference type="PANTHER" id="PTHR22255:SF9">
    <property type="entry name" value="LP06548P"/>
    <property type="match status" value="1"/>
</dbReference>
<dbReference type="RefSeq" id="XP_009066910.1">
    <property type="nucleotide sequence ID" value="XM_009068662.1"/>
</dbReference>
<feature type="domain" description="DUF7043" evidence="2">
    <location>
        <begin position="325"/>
        <end position="432"/>
    </location>
</feature>
<dbReference type="OMA" id="MESECED"/>
<dbReference type="PANTHER" id="PTHR22255">
    <property type="entry name" value="LP06548P"/>
    <property type="match status" value="1"/>
</dbReference>
<gene>
    <name evidence="3" type="ORF">LOTGIDRAFT_170033</name>
</gene>
<feature type="domain" description="DUF7043" evidence="2">
    <location>
        <begin position="28"/>
        <end position="134"/>
    </location>
</feature>
<dbReference type="GeneID" id="20241303"/>
<name>V3ZNI3_LOTGI</name>
<dbReference type="HOGENOM" id="CLU_413511_0_0_1"/>
<dbReference type="EMBL" id="KB203918">
    <property type="protein sequence ID" value="ESO82406.1"/>
    <property type="molecule type" value="Genomic_DNA"/>
</dbReference>
<evidence type="ECO:0000313" key="3">
    <source>
        <dbReference type="EMBL" id="ESO82406.1"/>
    </source>
</evidence>
<protein>
    <recommendedName>
        <fullName evidence="2">DUF7043 domain-containing protein</fullName>
    </recommendedName>
</protein>
<keyword evidence="1" id="KW-0732">Signal</keyword>
<sequence length="664" mass="76740">MIIRGFQEQYFYLCFFIFLFLFPNEVLATCRFPEFLQRDEPWAADYGEGRFVAYVKNTYMQINQLKGGNDSNYARRCIEETKGNKYLVTHEEKLQPTKYMCMEFLQRSKNIVQLKVSRPSDRRSIELCDESGMGLDHWPIVQMAQSPEERIVCPFVGGYNINMYFPNETMVCRDTMLLLRMESECESGEGITFDFRDEKCIPANLPREVKQRAYCIAHWTEGIHTFIVLQHSKVHKHIWCLRISDALGDIRTAHLFLNLVCDPNEHLTDALHYFHFRMSRVIYSTICADELDGCSIIQQYCSTGFKRHCSKTCGACEYESELGLCTFPEHLRGHWVESSRKQSRDVTVKDYSLGVERLGMFECIEIESEKYSDKRILLELFDNGCYPRYACVDLEKIAPSVMIYRLGNRIDWPLPNNNNDKEYLCKRDKFKDPDANFYAKERPPKILINTDVYHPVKCGLPAKYHHGVSFIEEGKMCGGCLHYSPFSDSDKIYIQPVNCSVDPYPLEYNCLASFDFGNKTHAVVTRTKTPSDYGQYLCWVFTIDNKIKVIKSADCYVFEDEFADPEGLEAQFSIMDVPDDSPNNLCRNLVFAPRTTSARQASNGTTAPPKVRYTIIEPKEPNAQIDTEARPVYDNRNSVSNVQFSGLTLTFVLTCLNFINIMVK</sequence>
<feature type="chain" id="PRO_5004716435" description="DUF7043 domain-containing protein" evidence="1">
    <location>
        <begin position="29"/>
        <end position="664"/>
    </location>
</feature>
<organism evidence="3 4">
    <name type="scientific">Lottia gigantea</name>
    <name type="common">Giant owl limpet</name>
    <dbReference type="NCBI Taxonomy" id="225164"/>
    <lineage>
        <taxon>Eukaryota</taxon>
        <taxon>Metazoa</taxon>
        <taxon>Spiralia</taxon>
        <taxon>Lophotrochozoa</taxon>
        <taxon>Mollusca</taxon>
        <taxon>Gastropoda</taxon>
        <taxon>Patellogastropoda</taxon>
        <taxon>Lottioidea</taxon>
        <taxon>Lottiidae</taxon>
        <taxon>Lottia</taxon>
    </lineage>
</organism>
<dbReference type="CTD" id="20241303"/>
<evidence type="ECO:0000256" key="1">
    <source>
        <dbReference type="SAM" id="SignalP"/>
    </source>
</evidence>